<evidence type="ECO:0000256" key="2">
    <source>
        <dbReference type="ARBA" id="ARBA00010569"/>
    </source>
</evidence>
<evidence type="ECO:0000313" key="10">
    <source>
        <dbReference type="EMBL" id="CAD7004470.1"/>
    </source>
</evidence>
<evidence type="ECO:0000256" key="4">
    <source>
        <dbReference type="ARBA" id="ARBA00022692"/>
    </source>
</evidence>
<dbReference type="FunFam" id="3.40.50.300:FF:001863">
    <property type="entry name" value="Heparan sulfate 2-o-sulfotransferase"/>
    <property type="match status" value="1"/>
</dbReference>
<evidence type="ECO:0000256" key="3">
    <source>
        <dbReference type="ARBA" id="ARBA00022679"/>
    </source>
</evidence>
<keyword evidence="4" id="KW-0812">Transmembrane</keyword>
<keyword evidence="9" id="KW-0325">Glycoprotein</keyword>
<gene>
    <name evidence="10" type="ORF">CCAP1982_LOCUS12876</name>
</gene>
<dbReference type="InterPro" id="IPR005331">
    <property type="entry name" value="Sulfotransferase"/>
</dbReference>
<evidence type="ECO:0000256" key="7">
    <source>
        <dbReference type="ARBA" id="ARBA00023034"/>
    </source>
</evidence>
<evidence type="ECO:0000256" key="6">
    <source>
        <dbReference type="ARBA" id="ARBA00022989"/>
    </source>
</evidence>
<dbReference type="PANTHER" id="PTHR12129:SF20">
    <property type="entry name" value="HEPARAN SULFATE 2-O-SULFOTRANSFERASE PIPE"/>
    <property type="match status" value="1"/>
</dbReference>
<keyword evidence="7" id="KW-0333">Golgi apparatus</keyword>
<comment type="subcellular location">
    <subcellularLocation>
        <location evidence="1">Golgi apparatus membrane</location>
        <topology evidence="1">Single-pass type II membrane protein</topology>
    </subcellularLocation>
</comment>
<sequence length="473" mass="55900">MLMNSFLFRPKISQLHLLRPNNLNNTKYAEIDLLLFNRVPKVGSEQLIELIRQLSSVNGFGVSRAPFSAPVRQRLNNYEQEELANEIIDYDEPYAYSMHVNYIDFRQYDLPQPIYINMIRDPVERVISWFYYKRAPWTAAQMYKLTKKFRKPQWYKKSFEDCVLNGEIECRYEIDSKFQNTVVDHKRQTLFFCGHDKSCEPFNSKAALHLAMKHVENEYAVVGSWEDLNVTLKVLEHYVPKFFRGATNLYFDTEIGLASKPMNVNPWKPLNELTPRMLNNTEKAEIDILFFNRLEKVGSQSMSTLLKALSQVHNFVYNIRVRNFGKILDTIDDEKELADEIFDYGVPSAYTMHRNFINFTALDMPKPIYINLVRHPIEKVKSAYYYMRHPFIYNNGLLRNPRKKTQSFEFFDTPFNDCVRAGKIPDCIFEPHIEFNNDWRRFSLHFCGNRPVCNRYGGSELLPGEYKANFRWG</sequence>
<dbReference type="SUPFAM" id="SSF52540">
    <property type="entry name" value="P-loop containing nucleoside triphosphate hydrolases"/>
    <property type="match status" value="2"/>
</dbReference>
<comment type="caution">
    <text evidence="10">The sequence shown here is derived from an EMBL/GenBank/DDBJ whole genome shotgun (WGS) entry which is preliminary data.</text>
</comment>
<dbReference type="EMBL" id="CAJHJT010000034">
    <property type="protein sequence ID" value="CAD7004470.1"/>
    <property type="molecule type" value="Genomic_DNA"/>
</dbReference>
<evidence type="ECO:0000313" key="11">
    <source>
        <dbReference type="Proteomes" id="UP000606786"/>
    </source>
</evidence>
<protein>
    <submittedName>
        <fullName evidence="10">(Mediterranean fruit fly) hypothetical protein</fullName>
    </submittedName>
</protein>
<dbReference type="Proteomes" id="UP000606786">
    <property type="component" value="Unassembled WGS sequence"/>
</dbReference>
<dbReference type="InterPro" id="IPR027417">
    <property type="entry name" value="P-loop_NTPase"/>
</dbReference>
<comment type="similarity">
    <text evidence="2">Belongs to the sulfotransferase 3 family.</text>
</comment>
<dbReference type="OrthoDB" id="10019582at2759"/>
<reference evidence="10" key="1">
    <citation type="submission" date="2020-11" db="EMBL/GenBank/DDBJ databases">
        <authorList>
            <person name="Whitehead M."/>
        </authorList>
    </citation>
    <scope>NUCLEOTIDE SEQUENCE</scope>
    <source>
        <strain evidence="10">EGII</strain>
    </source>
</reference>
<keyword evidence="6" id="KW-1133">Transmembrane helix</keyword>
<dbReference type="Pfam" id="PF03567">
    <property type="entry name" value="Sulfotransfer_2"/>
    <property type="match status" value="2"/>
</dbReference>
<dbReference type="PANTHER" id="PTHR12129">
    <property type="entry name" value="HEPARAN SULFATE 2-O-SULFOTRANSFERASE"/>
    <property type="match status" value="1"/>
</dbReference>
<dbReference type="Gene3D" id="3.40.50.300">
    <property type="entry name" value="P-loop containing nucleotide triphosphate hydrolases"/>
    <property type="match status" value="2"/>
</dbReference>
<keyword evidence="11" id="KW-1185">Reference proteome</keyword>
<dbReference type="AlphaFoldDB" id="A0A811V045"/>
<name>A0A811V045_CERCA</name>
<accession>A0A811V045</accession>
<proteinExistence type="inferred from homology"/>
<dbReference type="GO" id="GO:0008146">
    <property type="term" value="F:sulfotransferase activity"/>
    <property type="evidence" value="ECO:0007669"/>
    <property type="project" value="InterPro"/>
</dbReference>
<dbReference type="InterPro" id="IPR007734">
    <property type="entry name" value="Heparan_SO4_2-O-STrfase"/>
</dbReference>
<keyword evidence="5" id="KW-0735">Signal-anchor</keyword>
<keyword evidence="8" id="KW-0472">Membrane</keyword>
<dbReference type="GO" id="GO:0000139">
    <property type="term" value="C:Golgi membrane"/>
    <property type="evidence" value="ECO:0007669"/>
    <property type="project" value="UniProtKB-SubCell"/>
</dbReference>
<evidence type="ECO:0000256" key="5">
    <source>
        <dbReference type="ARBA" id="ARBA00022968"/>
    </source>
</evidence>
<evidence type="ECO:0000256" key="8">
    <source>
        <dbReference type="ARBA" id="ARBA00023136"/>
    </source>
</evidence>
<keyword evidence="3" id="KW-0808">Transferase</keyword>
<evidence type="ECO:0000256" key="9">
    <source>
        <dbReference type="ARBA" id="ARBA00023180"/>
    </source>
</evidence>
<evidence type="ECO:0000256" key="1">
    <source>
        <dbReference type="ARBA" id="ARBA00004323"/>
    </source>
</evidence>
<organism evidence="10 11">
    <name type="scientific">Ceratitis capitata</name>
    <name type="common">Mediterranean fruit fly</name>
    <name type="synonym">Tephritis capitata</name>
    <dbReference type="NCBI Taxonomy" id="7213"/>
    <lineage>
        <taxon>Eukaryota</taxon>
        <taxon>Metazoa</taxon>
        <taxon>Ecdysozoa</taxon>
        <taxon>Arthropoda</taxon>
        <taxon>Hexapoda</taxon>
        <taxon>Insecta</taxon>
        <taxon>Pterygota</taxon>
        <taxon>Neoptera</taxon>
        <taxon>Endopterygota</taxon>
        <taxon>Diptera</taxon>
        <taxon>Brachycera</taxon>
        <taxon>Muscomorpha</taxon>
        <taxon>Tephritoidea</taxon>
        <taxon>Tephritidae</taxon>
        <taxon>Ceratitis</taxon>
        <taxon>Ceratitis</taxon>
    </lineage>
</organism>